<proteinExistence type="predicted"/>
<reference evidence="2" key="1">
    <citation type="journal article" date="2022" name="bioRxiv">
        <title>Sequencing and chromosome-scale assembly of the giantPleurodeles waltlgenome.</title>
        <authorList>
            <person name="Brown T."/>
            <person name="Elewa A."/>
            <person name="Iarovenko S."/>
            <person name="Subramanian E."/>
            <person name="Araus A.J."/>
            <person name="Petzold A."/>
            <person name="Susuki M."/>
            <person name="Suzuki K.-i.T."/>
            <person name="Hayashi T."/>
            <person name="Toyoda A."/>
            <person name="Oliveira C."/>
            <person name="Osipova E."/>
            <person name="Leigh N.D."/>
            <person name="Simon A."/>
            <person name="Yun M.H."/>
        </authorList>
    </citation>
    <scope>NUCLEOTIDE SEQUENCE</scope>
    <source>
        <strain evidence="2">20211129_DDA</strain>
        <tissue evidence="2">Liver</tissue>
    </source>
</reference>
<evidence type="ECO:0000256" key="1">
    <source>
        <dbReference type="SAM" id="MobiDB-lite"/>
    </source>
</evidence>
<evidence type="ECO:0000313" key="2">
    <source>
        <dbReference type="EMBL" id="KAJ1218857.1"/>
    </source>
</evidence>
<dbReference type="AlphaFoldDB" id="A0AAV7WXK1"/>
<protein>
    <submittedName>
        <fullName evidence="2">Uncharacterized protein</fullName>
    </submittedName>
</protein>
<keyword evidence="3" id="KW-1185">Reference proteome</keyword>
<dbReference type="Proteomes" id="UP001066276">
    <property type="component" value="Chromosome 1_1"/>
</dbReference>
<dbReference type="EMBL" id="JANPWB010000001">
    <property type="protein sequence ID" value="KAJ1218857.1"/>
    <property type="molecule type" value="Genomic_DNA"/>
</dbReference>
<evidence type="ECO:0000313" key="3">
    <source>
        <dbReference type="Proteomes" id="UP001066276"/>
    </source>
</evidence>
<comment type="caution">
    <text evidence="2">The sequence shown here is derived from an EMBL/GenBank/DDBJ whole genome shotgun (WGS) entry which is preliminary data.</text>
</comment>
<sequence length="125" mass="13165">MARGKDTDETQSLGSFEKEQGADDEGVTGGRDLSTTNKKRAGGAGGPKGPEECREKVPGRELWCRGAKGGLGHGAELGRARSLTQGVWCSAAFCCAAPPRHTETHKGTPDIFQAPPGCTIWKPWG</sequence>
<accession>A0AAV7WXK1</accession>
<name>A0AAV7WXK1_PLEWA</name>
<organism evidence="2 3">
    <name type="scientific">Pleurodeles waltl</name>
    <name type="common">Iberian ribbed newt</name>
    <dbReference type="NCBI Taxonomy" id="8319"/>
    <lineage>
        <taxon>Eukaryota</taxon>
        <taxon>Metazoa</taxon>
        <taxon>Chordata</taxon>
        <taxon>Craniata</taxon>
        <taxon>Vertebrata</taxon>
        <taxon>Euteleostomi</taxon>
        <taxon>Amphibia</taxon>
        <taxon>Batrachia</taxon>
        <taxon>Caudata</taxon>
        <taxon>Salamandroidea</taxon>
        <taxon>Salamandridae</taxon>
        <taxon>Pleurodelinae</taxon>
        <taxon>Pleurodeles</taxon>
    </lineage>
</organism>
<feature type="region of interest" description="Disordered" evidence="1">
    <location>
        <begin position="1"/>
        <end position="55"/>
    </location>
</feature>
<gene>
    <name evidence="2" type="ORF">NDU88_006429</name>
</gene>